<protein>
    <submittedName>
        <fullName evidence="2">Uncharacterized protein</fullName>
    </submittedName>
</protein>
<sequence length="125" mass="14758">MQEIKKSERVQDTVLISKKSANDGKYASEHRQCVEKCNSGRSDKIDSLVILQLNSFICNETDFIHRALCYRKVYEQDLDGCESSNKCFRHKMDMINLVNQNSSIHQMWESMPFENTFRTMRQRIK</sequence>
<keyword evidence="1" id="KW-1185">Reference proteome</keyword>
<proteinExistence type="predicted"/>
<evidence type="ECO:0000313" key="2">
    <source>
        <dbReference type="WBParaSite" id="nRc.2.0.1.t41897-RA"/>
    </source>
</evidence>
<name>A0A915KUT4_ROMCU</name>
<organism evidence="1 2">
    <name type="scientific">Romanomermis culicivorax</name>
    <name type="common">Nematode worm</name>
    <dbReference type="NCBI Taxonomy" id="13658"/>
    <lineage>
        <taxon>Eukaryota</taxon>
        <taxon>Metazoa</taxon>
        <taxon>Ecdysozoa</taxon>
        <taxon>Nematoda</taxon>
        <taxon>Enoplea</taxon>
        <taxon>Dorylaimia</taxon>
        <taxon>Mermithida</taxon>
        <taxon>Mermithoidea</taxon>
        <taxon>Mermithidae</taxon>
        <taxon>Romanomermis</taxon>
    </lineage>
</organism>
<evidence type="ECO:0000313" key="1">
    <source>
        <dbReference type="Proteomes" id="UP000887565"/>
    </source>
</evidence>
<dbReference type="WBParaSite" id="nRc.2.0.1.t41897-RA">
    <property type="protein sequence ID" value="nRc.2.0.1.t41897-RA"/>
    <property type="gene ID" value="nRc.2.0.1.g41897"/>
</dbReference>
<reference evidence="2" key="1">
    <citation type="submission" date="2022-11" db="UniProtKB">
        <authorList>
            <consortium name="WormBaseParasite"/>
        </authorList>
    </citation>
    <scope>IDENTIFICATION</scope>
</reference>
<dbReference type="AlphaFoldDB" id="A0A915KUT4"/>
<dbReference type="Proteomes" id="UP000887565">
    <property type="component" value="Unplaced"/>
</dbReference>
<accession>A0A915KUT4</accession>